<accession>A0AAD7J0V2</accession>
<protein>
    <submittedName>
        <fullName evidence="2">Ribonuclease H-like domain-containing protein</fullName>
    </submittedName>
</protein>
<evidence type="ECO:0000313" key="2">
    <source>
        <dbReference type="EMBL" id="KAJ7754674.1"/>
    </source>
</evidence>
<name>A0AAD7J0V2_9AGAR</name>
<comment type="caution">
    <text evidence="2">The sequence shown here is derived from an EMBL/GenBank/DDBJ whole genome shotgun (WGS) entry which is preliminary data.</text>
</comment>
<dbReference type="Proteomes" id="UP001215280">
    <property type="component" value="Unassembled WGS sequence"/>
</dbReference>
<sequence>MSGSRKKRKLVKAVETSFSQSKLKVYKGNNIPFNSEQKTAIARQALRATQSANLPERWTSDPEVMKLFMMFRSRAMDAIPSRSQLGGSLLRQAAAEIDAEIAAQVKGQDVLLCTDGWRSNQKDAVGGISLTHKFKSLLVNILRTNQLRKDGESLKQQFEEMIDETEKKLECNVIAFLTDNDGGSKKGRNLLAAARLYLLTFPCCAHQGQLLLGDYLKENEEAALLMGELIDFVNWLNSHDKVRAIFDTKQQEMFGKTLAYLLPNLTRWTTHLVAAIRFDFLKDPIRAAILNHRDAIVKAQVGAEANASRRLALEEDAIHHCELVESNAWWDKLRKTVIPDLEHICYLTNIAQSDHVRPDQFLLALPGLFLHFYGFSARPKPSERALGQRMCKRIEKRFKELDQVVFVLALILNPFERLSRFGDKAQIDIFKISTELVTLFKRMNSRPPKTPHTAAEQEEFDAKLTRTAQVINTAFMQYLSETGPFETWYAKDSPQRASYEILHADDPIPFWEMLKTNKAVLPLANFALQLLHLVVNQAGLERWFSDFSNKKNKKRNRLGLAKMAQQAKVTRYIRDEQKTEGLVEERGARKNHADSRVQTLLSVPRYADAILSDTDDSDDEGGKMSVVVRTSGAWRKQVAEWQAEMRELDMVSDNDGTDDEDEDEDPPPSVSIPPQNPAPARRRAPRSWFPTTLALLFGGTIEKPITLARRQRVVSEESLYMELLAAEYSDEDPDAGAQEGSGDDYDG</sequence>
<evidence type="ECO:0000256" key="1">
    <source>
        <dbReference type="SAM" id="MobiDB-lite"/>
    </source>
</evidence>
<gene>
    <name evidence="2" type="ORF">DFH07DRAFT_1061200</name>
</gene>
<reference evidence="2" key="1">
    <citation type="submission" date="2023-03" db="EMBL/GenBank/DDBJ databases">
        <title>Massive genome expansion in bonnet fungi (Mycena s.s.) driven by repeated elements and novel gene families across ecological guilds.</title>
        <authorList>
            <consortium name="Lawrence Berkeley National Laboratory"/>
            <person name="Harder C.B."/>
            <person name="Miyauchi S."/>
            <person name="Viragh M."/>
            <person name="Kuo A."/>
            <person name="Thoen E."/>
            <person name="Andreopoulos B."/>
            <person name="Lu D."/>
            <person name="Skrede I."/>
            <person name="Drula E."/>
            <person name="Henrissat B."/>
            <person name="Morin E."/>
            <person name="Kohler A."/>
            <person name="Barry K."/>
            <person name="LaButti K."/>
            <person name="Morin E."/>
            <person name="Salamov A."/>
            <person name="Lipzen A."/>
            <person name="Mereny Z."/>
            <person name="Hegedus B."/>
            <person name="Baldrian P."/>
            <person name="Stursova M."/>
            <person name="Weitz H."/>
            <person name="Taylor A."/>
            <person name="Grigoriev I.V."/>
            <person name="Nagy L.G."/>
            <person name="Martin F."/>
            <person name="Kauserud H."/>
        </authorList>
    </citation>
    <scope>NUCLEOTIDE SEQUENCE</scope>
    <source>
        <strain evidence="2">CBHHK188m</strain>
    </source>
</reference>
<evidence type="ECO:0000313" key="3">
    <source>
        <dbReference type="Proteomes" id="UP001215280"/>
    </source>
</evidence>
<organism evidence="2 3">
    <name type="scientific">Mycena maculata</name>
    <dbReference type="NCBI Taxonomy" id="230809"/>
    <lineage>
        <taxon>Eukaryota</taxon>
        <taxon>Fungi</taxon>
        <taxon>Dikarya</taxon>
        <taxon>Basidiomycota</taxon>
        <taxon>Agaricomycotina</taxon>
        <taxon>Agaricomycetes</taxon>
        <taxon>Agaricomycetidae</taxon>
        <taxon>Agaricales</taxon>
        <taxon>Marasmiineae</taxon>
        <taxon>Mycenaceae</taxon>
        <taxon>Mycena</taxon>
    </lineage>
</organism>
<dbReference type="AlphaFoldDB" id="A0AAD7J0V2"/>
<feature type="compositionally biased region" description="Pro residues" evidence="1">
    <location>
        <begin position="667"/>
        <end position="677"/>
    </location>
</feature>
<dbReference type="SUPFAM" id="SSF53098">
    <property type="entry name" value="Ribonuclease H-like"/>
    <property type="match status" value="1"/>
</dbReference>
<feature type="region of interest" description="Disordered" evidence="1">
    <location>
        <begin position="725"/>
        <end position="747"/>
    </location>
</feature>
<keyword evidence="3" id="KW-1185">Reference proteome</keyword>
<feature type="region of interest" description="Disordered" evidence="1">
    <location>
        <begin position="651"/>
        <end position="685"/>
    </location>
</feature>
<dbReference type="EMBL" id="JARJLG010000066">
    <property type="protein sequence ID" value="KAJ7754674.1"/>
    <property type="molecule type" value="Genomic_DNA"/>
</dbReference>
<dbReference type="InterPro" id="IPR012337">
    <property type="entry name" value="RNaseH-like_sf"/>
</dbReference>
<feature type="compositionally biased region" description="Acidic residues" evidence="1">
    <location>
        <begin position="651"/>
        <end position="666"/>
    </location>
</feature>
<proteinExistence type="predicted"/>